<name>A0A176QA28_9MICO</name>
<dbReference type="InterPro" id="IPR018766">
    <property type="entry name" value="Zinicin_2"/>
</dbReference>
<reference evidence="2 3" key="1">
    <citation type="submission" date="2016-01" db="EMBL/GenBank/DDBJ databases">
        <title>Janibacter melonis strain CD11_4 genome sequencing and assembly.</title>
        <authorList>
            <person name="Nair G.R."/>
            <person name="Kaur G."/>
            <person name="Chander A.M."/>
            <person name="Mayilraj S."/>
        </authorList>
    </citation>
    <scope>NUCLEOTIDE SEQUENCE [LARGE SCALE GENOMIC DNA]</scope>
    <source>
        <strain evidence="2 3">CD11-4</strain>
    </source>
</reference>
<protein>
    <recommendedName>
        <fullName evidence="4">Hydrolase</fullName>
    </recommendedName>
</protein>
<dbReference type="PANTHER" id="PTHR39420">
    <property type="match status" value="1"/>
</dbReference>
<organism evidence="2 3">
    <name type="scientific">Janibacter melonis</name>
    <dbReference type="NCBI Taxonomy" id="262209"/>
    <lineage>
        <taxon>Bacteria</taxon>
        <taxon>Bacillati</taxon>
        <taxon>Actinomycetota</taxon>
        <taxon>Actinomycetes</taxon>
        <taxon>Micrococcales</taxon>
        <taxon>Intrasporangiaceae</taxon>
        <taxon>Janibacter</taxon>
    </lineage>
</organism>
<dbReference type="Proteomes" id="UP000076976">
    <property type="component" value="Unassembled WGS sequence"/>
</dbReference>
<gene>
    <name evidence="2" type="ORF">AWH69_14590</name>
</gene>
<dbReference type="PANTHER" id="PTHR39420:SF2">
    <property type="entry name" value="HYDROLASE"/>
    <property type="match status" value="1"/>
</dbReference>
<dbReference type="STRING" id="262209.AWH69_14590"/>
<feature type="region of interest" description="Disordered" evidence="1">
    <location>
        <begin position="466"/>
        <end position="485"/>
    </location>
</feature>
<evidence type="ECO:0008006" key="4">
    <source>
        <dbReference type="Google" id="ProtNLM"/>
    </source>
</evidence>
<dbReference type="SUPFAM" id="SSF55486">
    <property type="entry name" value="Metalloproteases ('zincins'), catalytic domain"/>
    <property type="match status" value="1"/>
</dbReference>
<dbReference type="Pfam" id="PF10103">
    <property type="entry name" value="Zincin_2"/>
    <property type="match status" value="1"/>
</dbReference>
<dbReference type="NCBIfam" id="TIGR03624">
    <property type="entry name" value="putative hydrolase"/>
    <property type="match status" value="1"/>
</dbReference>
<accession>A0A176QA28</accession>
<evidence type="ECO:0000256" key="1">
    <source>
        <dbReference type="SAM" id="MobiDB-lite"/>
    </source>
</evidence>
<sequence length="485" mass="49915">MTDPVDPGTGPDDELPEEIAAIFRELTGGAPLPPEVARQLGAMGIADADPSAVRAMADQMRAMFSPTATAKGVDLAAATAAACEAARAEGDVSVGEREVALAEQAVRVAQLWLDEVTDLEAPALTGTAMSRSTWVEETIGTWARVVEPVADGVSGAIRDSMTAQLTGPDAPDLSALGVPPGTNPLALAGQLTPMINRMGSALVTAQVGQAVGALATSTVSGTEVGIPLLTDRVALLPANIAQVADGLDVPVDEVWLHLALRETARMRLFTDVPWLGPQILTAVEEYARGIAIDTGAIDRAVAELDPQDVGGMQQALGSDLFRPAPSPAQKAALTRLETWLALIEGWVDVVTARAGGAHLPSTDALAETVRRRRATGGPAERTFATLVGLELRPRRLRDAANLFAALDDAGGASARDASWAHPDVAPTGADLDDVLGYVERSTGSTSGAQDVTGGIDMDAELAALLDAETRGEGDGDGEGDGRTGG</sequence>
<dbReference type="InterPro" id="IPR042271">
    <property type="entry name" value="Zinicin_2_N"/>
</dbReference>
<evidence type="ECO:0000313" key="2">
    <source>
        <dbReference type="EMBL" id="OAB86540.1"/>
    </source>
</evidence>
<proteinExistence type="predicted"/>
<dbReference type="AlphaFoldDB" id="A0A176QA28"/>
<dbReference type="Gene3D" id="1.20.150.30">
    <property type="entry name" value="Zincin-like metallopeptidase, N-terminal domain"/>
    <property type="match status" value="1"/>
</dbReference>
<dbReference type="RefSeq" id="WP_068277479.1">
    <property type="nucleotide sequence ID" value="NZ_LQZG01000004.1"/>
</dbReference>
<dbReference type="EMBL" id="LQZG01000004">
    <property type="protein sequence ID" value="OAB86540.1"/>
    <property type="molecule type" value="Genomic_DNA"/>
</dbReference>
<keyword evidence="3" id="KW-1185">Reference proteome</keyword>
<comment type="caution">
    <text evidence="2">The sequence shown here is derived from an EMBL/GenBank/DDBJ whole genome shotgun (WGS) entry which is preliminary data.</text>
</comment>
<evidence type="ECO:0000313" key="3">
    <source>
        <dbReference type="Proteomes" id="UP000076976"/>
    </source>
</evidence>